<gene>
    <name evidence="2" type="ORF">SFRICE_011565</name>
</gene>
<feature type="region of interest" description="Disordered" evidence="1">
    <location>
        <begin position="1014"/>
        <end position="1037"/>
    </location>
</feature>
<accession>A0A2H1WMF2</accession>
<dbReference type="EMBL" id="ODYU01009668">
    <property type="protein sequence ID" value="SOQ54253.1"/>
    <property type="molecule type" value="Genomic_DNA"/>
</dbReference>
<proteinExistence type="predicted"/>
<evidence type="ECO:0000313" key="2">
    <source>
        <dbReference type="EMBL" id="SOQ54253.1"/>
    </source>
</evidence>
<dbReference type="OrthoDB" id="7291444at2759"/>
<protein>
    <submittedName>
        <fullName evidence="2">SFRICE_011565</fullName>
    </submittedName>
</protein>
<dbReference type="Pfam" id="PF14924">
    <property type="entry name" value="MAP10_N"/>
    <property type="match status" value="1"/>
</dbReference>
<sequence length="1526" mass="167743">MKVPKEVLNFLRRIEATMSTYPQHGDIGKTGHPTDPKSNVAKFGGYDPDKYAIANVSRTIATNECLTPGRPPQLTQCCIGKYLVPLTKSLTEVPARPTISELPDAVIDQMVKKDKAFWVDKPGINDYTIHDSYVEYGIVTEVVQPTPQNVFPRSYQYDLDCVKYRRTRACDGKKPLSAHCRDCGKLHIPPLTPFQLAWAKDPGQKRWRDYPDLTATLTRQEIRASMDKTMAKQDDGLFLLEVLIDKIVFVKSPCFSDKDFRTCVTIEAPSVQPLEICDDDPGSCVAKSGGPFVKTFNSGKSCLFSLLEGDINKAMSSFPIKISVFKSLPCGCLPTKIIMGEATIDMTKEFVQSRKKFLEDPTNVSYQALKDSFRIVGPDGSETGEVVMFLRISCFGKLIITRFQGASAPPRLGGARDPAFVDRSCNPKREFQTTQDPCVCGAAQLAASSVPCTAPCRTPGGGGRGVCPIAQDPYSSMPCEDPDDPCYCSGAKPPPKPPMVCRNTEQYCLHIPKGRSKQYEEIGSNLGGNELKIKVPASAAIIKKISQTHCAMQCPYSKNTTGQGPCVQPCGKNKISLALPSEPICCSGMRPQETQFTCTTEGCIQTSKHGQPYSRGDAKNELVNKDVFVLKVAKTAMQGDTKCKLELELVTPKGPDKKEPVRKANMRIATDPEYCCPPGNKVVFQMPSDTCGMNHKQRAHFNFTSDGVGDVARDDPQQLVPTTAEEYPGVVYDFPPQVIKLRIGKIIEMPGRKSKLEYQFITPVANNEKVIPTIETRTAQCLPTCPDCCPNSKSLKRALPSLPIYQDLTEDEIRKIKSTKELKLLHIEDHFFNEFNIGSSIPCSETTTVVEDYSQSFPEKIKFSDESFVTKLDHSLTSLCTIRSKRRSVSFSDKVDYVSKSYRDFWHHRKTCHRSETPKSMFGKKETTVYMTLFDEFCRRHTSGTQATASVNKCFQASYTSASSQNSTCCYDQNASDSLTVNSSILPFESRRQSMQDNRVRYSDIYYFGKKNDSKGMGSKKKTQQTVNTATAASGPAASSAASVQAKAQKSSAAAQTKKTAGGSTSGKTVSIKVQPCPGTVGTTKGDMVATISHIRIAPREPCPIHGKEPCQGPKCMVAASGQDDQVPVKVSTMTNPRRGVFELVIRRMNGAPLAKNELMLEWTPPPIRPPSCLSPCIMTCPPPVCRPSRCRIPCSSPCRPPRCCKKPCKRPCGPPCRIPCRIPCRTPCRTPCKSPCRTPCSKPCKIPCRTSCITPCRTLCVTPCTTICRTPCRTPCRPRCRTPCRTPCRPPPCRPPPCKKFCKPPKPCKPCGPCIPACVPRCRRCATPPACRPCPPPPKCQPCPPTPCAPPPCGPCAAPCKRNCCSTPCTTSCKSSPCLRPCPVGYKRPRRIRSHPKIRAHRKLISPCMNRAKGCPVVRCRSVPDPCSGCCTPSPCPPRKCCSAYRPRKCYPVFPCSPRKCYVTPCPPRKCCASPCAPPFPLPCVIPRAPRCPPPNCCPPQKCCSTSRYKLSPNCCKSNCTNCCS</sequence>
<reference evidence="2" key="1">
    <citation type="submission" date="2016-07" db="EMBL/GenBank/DDBJ databases">
        <authorList>
            <person name="Bretaudeau A."/>
        </authorList>
    </citation>
    <scope>NUCLEOTIDE SEQUENCE</scope>
    <source>
        <strain evidence="2">Rice</strain>
        <tissue evidence="2">Whole body</tissue>
    </source>
</reference>
<name>A0A2H1WMF2_SPOFR</name>
<evidence type="ECO:0000256" key="1">
    <source>
        <dbReference type="SAM" id="MobiDB-lite"/>
    </source>
</evidence>
<organism evidence="2">
    <name type="scientific">Spodoptera frugiperda</name>
    <name type="common">Fall armyworm</name>
    <dbReference type="NCBI Taxonomy" id="7108"/>
    <lineage>
        <taxon>Eukaryota</taxon>
        <taxon>Metazoa</taxon>
        <taxon>Ecdysozoa</taxon>
        <taxon>Arthropoda</taxon>
        <taxon>Hexapoda</taxon>
        <taxon>Insecta</taxon>
        <taxon>Pterygota</taxon>
        <taxon>Neoptera</taxon>
        <taxon>Endopterygota</taxon>
        <taxon>Lepidoptera</taxon>
        <taxon>Glossata</taxon>
        <taxon>Ditrysia</taxon>
        <taxon>Noctuoidea</taxon>
        <taxon>Noctuidae</taxon>
        <taxon>Amphipyrinae</taxon>
        <taxon>Spodoptera</taxon>
    </lineage>
</organism>